<feature type="domain" description="NADH:ubiquinone oxidoreductase 30kDa subunit" evidence="11">
    <location>
        <begin position="1558"/>
        <end position="1677"/>
    </location>
</feature>
<dbReference type="Proteomes" id="UP000678499">
    <property type="component" value="Unassembled WGS sequence"/>
</dbReference>
<feature type="compositionally biased region" description="Acidic residues" evidence="10">
    <location>
        <begin position="1423"/>
        <end position="1432"/>
    </location>
</feature>
<dbReference type="PANTHER" id="PTHR10884">
    <property type="entry name" value="NADH DEHYDROGENASE UBIQUINONE IRON-SULFUR PROTEIN 3"/>
    <property type="match status" value="1"/>
</dbReference>
<feature type="region of interest" description="Disordered" evidence="10">
    <location>
        <begin position="533"/>
        <end position="554"/>
    </location>
</feature>
<dbReference type="InterPro" id="IPR010218">
    <property type="entry name" value="NADH_DH_suC"/>
</dbReference>
<comment type="catalytic activity">
    <reaction evidence="8">
        <text>a ubiquinone + NADH + 5 H(+)(in) = a ubiquinol + NAD(+) + 4 H(+)(out)</text>
        <dbReference type="Rhea" id="RHEA:29091"/>
        <dbReference type="Rhea" id="RHEA-COMP:9565"/>
        <dbReference type="Rhea" id="RHEA-COMP:9566"/>
        <dbReference type="ChEBI" id="CHEBI:15378"/>
        <dbReference type="ChEBI" id="CHEBI:16389"/>
        <dbReference type="ChEBI" id="CHEBI:17976"/>
        <dbReference type="ChEBI" id="CHEBI:57540"/>
        <dbReference type="ChEBI" id="CHEBI:57945"/>
        <dbReference type="EC" id="7.1.1.2"/>
    </reaction>
</comment>
<feature type="domain" description="GLTSCR protein conserved" evidence="12">
    <location>
        <begin position="1034"/>
        <end position="1122"/>
    </location>
</feature>
<dbReference type="PROSITE" id="PS00542">
    <property type="entry name" value="COMPLEX1_30K"/>
    <property type="match status" value="1"/>
</dbReference>
<keyword evidence="5 9" id="KW-1278">Translocase</keyword>
<keyword evidence="4 9" id="KW-0813">Transport</keyword>
<feature type="region of interest" description="Disordered" evidence="10">
    <location>
        <begin position="892"/>
        <end position="961"/>
    </location>
</feature>
<feature type="compositionally biased region" description="Low complexity" evidence="10">
    <location>
        <begin position="1135"/>
        <end position="1166"/>
    </location>
</feature>
<name>A0A7R9BD32_9CRUS</name>
<feature type="compositionally biased region" description="Basic residues" evidence="10">
    <location>
        <begin position="1251"/>
        <end position="1266"/>
    </location>
</feature>
<feature type="compositionally biased region" description="Polar residues" evidence="10">
    <location>
        <begin position="682"/>
        <end position="696"/>
    </location>
</feature>
<evidence type="ECO:0000256" key="6">
    <source>
        <dbReference type="ARBA" id="ARBA00023027"/>
    </source>
</evidence>
<dbReference type="InterPro" id="IPR001268">
    <property type="entry name" value="NADH_UbQ_OxRdtase_30kDa_su"/>
</dbReference>
<evidence type="ECO:0000256" key="10">
    <source>
        <dbReference type="SAM" id="MobiDB-lite"/>
    </source>
</evidence>
<evidence type="ECO:0000259" key="12">
    <source>
        <dbReference type="Pfam" id="PF15249"/>
    </source>
</evidence>
<feature type="region of interest" description="Disordered" evidence="10">
    <location>
        <begin position="1132"/>
        <end position="1296"/>
    </location>
</feature>
<feature type="compositionally biased region" description="Basic and acidic residues" evidence="10">
    <location>
        <begin position="650"/>
        <end position="660"/>
    </location>
</feature>
<feature type="compositionally biased region" description="Low complexity" evidence="10">
    <location>
        <begin position="1190"/>
        <end position="1205"/>
    </location>
</feature>
<dbReference type="GO" id="GO:0005739">
    <property type="term" value="C:mitochondrion"/>
    <property type="evidence" value="ECO:0007669"/>
    <property type="project" value="UniProtKB-SubCell"/>
</dbReference>
<feature type="region of interest" description="Disordered" evidence="10">
    <location>
        <begin position="1348"/>
        <end position="1370"/>
    </location>
</feature>
<dbReference type="InterPro" id="IPR020396">
    <property type="entry name" value="NADH_UbQ_OxRdtase_CS"/>
</dbReference>
<dbReference type="NCBIfam" id="NF004733">
    <property type="entry name" value="PRK06074.1-5"/>
    <property type="match status" value="1"/>
</dbReference>
<dbReference type="EMBL" id="CAJPEX010000079">
    <property type="protein sequence ID" value="CAG0913140.1"/>
    <property type="molecule type" value="Genomic_DNA"/>
</dbReference>
<dbReference type="Pfam" id="PF00329">
    <property type="entry name" value="Complex1_30kDa"/>
    <property type="match status" value="1"/>
</dbReference>
<dbReference type="OrthoDB" id="37721at2759"/>
<organism evidence="13">
    <name type="scientific">Notodromas monacha</name>
    <dbReference type="NCBI Taxonomy" id="399045"/>
    <lineage>
        <taxon>Eukaryota</taxon>
        <taxon>Metazoa</taxon>
        <taxon>Ecdysozoa</taxon>
        <taxon>Arthropoda</taxon>
        <taxon>Crustacea</taxon>
        <taxon>Oligostraca</taxon>
        <taxon>Ostracoda</taxon>
        <taxon>Podocopa</taxon>
        <taxon>Podocopida</taxon>
        <taxon>Cypridocopina</taxon>
        <taxon>Cypridoidea</taxon>
        <taxon>Cyprididae</taxon>
        <taxon>Notodromas</taxon>
    </lineage>
</organism>
<feature type="region of interest" description="Disordered" evidence="10">
    <location>
        <begin position="1418"/>
        <end position="1441"/>
    </location>
</feature>
<evidence type="ECO:0000256" key="1">
    <source>
        <dbReference type="ARBA" id="ARBA00004173"/>
    </source>
</evidence>
<feature type="compositionally biased region" description="Low complexity" evidence="10">
    <location>
        <begin position="266"/>
        <end position="277"/>
    </location>
</feature>
<sequence length="1733" mass="186002">MDDDDGGRRVLLDVLNDPHALESFLGFGGSVSKGASYHDSSKGLPGFLPFRVRSPQSSDVSSTADIQAPTVVELKPVDHSPLSTIDIEDPPTEDICHVGNGSVDAGTHISKGSPNTPHGNGVSSTTNGNRASLQNGSTPGELPGVVPNPKPWGSNTTSKQGSRKPSWKSGSKSEPSAEHATVHNGSGTKINHVVVPGSSPLRFTSPASNASIMMVSGRPPMINLSQSTACPKSSPVSHRPIQPKPSHASPSAKILSKGGDLKKRSSLGSGASSISPGQQVSSPSVTNAVPNCIPGLQHFLQSPSAIPCSAGSVQIQSASPNPSMGPILMNQAMMMPQQLFLSQTGAGMQFLLRPTAPAPSSLLSFPLSAQLPLKQGNSSEGVGHQVMIPGSAGAVLLPSGMLGTASNNPQCQPSVLSNPNAPPILHLAAGTTVHLQQIQTPNGLMTVAIPSGGQHMSFPGLQPTLVQPGPSLQLNLSGAAGIPTSQAVKPVAQAQGSGTTSFKVLKLSGASGSPKRLDNDLSATCRSVQHLETGAKSSSGLKTKSGSTNTFSSNPVIMYSSNTEVNRSDRLGKKRNRLIKSRQRESAAEPLVKLPGKSPLSADQLLLAAVQEAGIGDDDLFLDEPEDSSGVDVLFESVYPGKDFNTSSRARAERSSDAHSVKTASVGSGSGGEDEGIVITIDSDNQSPPSMQSSYSEDPHFGVETASVSTSTCDLSEGAKRKTCHSNSSSTRTTDPVRDSFVAVSDSCNQVNLPPSDAECRPCDAESGVKPTTATEERNRASSVNNDHKRSLPVSEIHLPLAHKSKPAEKRKSEVVMKPLSACEKAFDAIMKDDGSWRKGPGSSKPQATSVAKSNSKEFAEKSVEIGKSGDMLGPLSISVNKVALSMPLLTSPDVPPPAAPMSPKADSRDAGGESSPSKIPRLEAPPLPSNETTKATVGKAATRISPVKSPPDKGAFSAADDSGGVAVVRSLGVEAIISPPKPVVDPAVVMAERQALFEQRLKTDHERVMDPLSYFRNPHFSGVVDCSHTPLRGFQTFSEAYSALTPYHVFQDTADPREEVEFNQVLEDKCRHLMARIDSMKSKYQTLLLKESMHPAPLSEQVMLGRAYVAEEKLKLKQDQEMLAQLGSLPAFESPDIPSIRPSSSASLSQISPQSFGSSSTPTFGPRLEPEPRPASEPQPPDSPKPERSISSASSQEESQEVSIKLISKKKRKKDKKKRKKKQKHERKKRDRSESEETSRKASDEDQKEKHRRKKDKRHRKRKSSKAAPDFPEEEQVACEPPFIDLDSEASESTTDHRLNLTLKFVRDTNGSSSGLCYAFQQTLPKSETVKPLKLHRRNGRIQCTRPYEHDADDCDSAESGDAGRRRKNDAVKRIADYETRENVEARLASDLALDQAVQSIAGVESDSFHCGLNGVQVDQTETGDSDDSSPEYDQAQQMSRGSIPSLLAVQNGNSSRFGSHVPNSGSSSRCLESLKGSVVNEDVGVALSGLNASVGALSTRLASTKAEKVETRPTVRKPDAVARKHLTDFGAYVAECMPKYVQKVQLSAGDELEILIAPSGVVPVLHFLKDHHTAQFTNITDLCGMDCPSRTYRFEVVYNLLSLRFNSRIRVKTYTDELTPLDSACEVFSGANWYEREVYDLFGVYFANHPDLRRILTDYGFEGHPFRKDFPLSGYVEVRYDDEQKRCVVEPLELAQEFRKFDLASPWETFPNHRISAPSEAEEAPEAEKKA</sequence>
<accession>A0A7R9BD32</accession>
<evidence type="ECO:0000256" key="2">
    <source>
        <dbReference type="ARBA" id="ARBA00007569"/>
    </source>
</evidence>
<reference evidence="13" key="1">
    <citation type="submission" date="2020-11" db="EMBL/GenBank/DDBJ databases">
        <authorList>
            <person name="Tran Van P."/>
        </authorList>
    </citation>
    <scope>NUCLEOTIDE SEQUENCE</scope>
</reference>
<proteinExistence type="inferred from homology"/>
<feature type="compositionally biased region" description="Polar residues" evidence="10">
    <location>
        <begin position="725"/>
        <end position="734"/>
    </location>
</feature>
<dbReference type="NCBIfam" id="TIGR01961">
    <property type="entry name" value="NuoC_fam"/>
    <property type="match status" value="1"/>
</dbReference>
<feature type="region of interest" description="Disordered" evidence="10">
    <location>
        <begin position="834"/>
        <end position="857"/>
    </location>
</feature>
<dbReference type="GO" id="GO:0016020">
    <property type="term" value="C:membrane"/>
    <property type="evidence" value="ECO:0007669"/>
    <property type="project" value="UniProtKB-ARBA"/>
</dbReference>
<feature type="compositionally biased region" description="Low complexity" evidence="10">
    <location>
        <begin position="534"/>
        <end position="548"/>
    </location>
</feature>
<feature type="region of interest" description="Disordered" evidence="10">
    <location>
        <begin position="644"/>
        <end position="735"/>
    </location>
</feature>
<evidence type="ECO:0000256" key="7">
    <source>
        <dbReference type="ARBA" id="ARBA00023075"/>
    </source>
</evidence>
<keyword evidence="7" id="KW-0830">Ubiquinone</keyword>
<feature type="compositionally biased region" description="Basic and acidic residues" evidence="10">
    <location>
        <begin position="1232"/>
        <end position="1250"/>
    </location>
</feature>
<evidence type="ECO:0000256" key="3">
    <source>
        <dbReference type="ARBA" id="ARBA00020084"/>
    </source>
</evidence>
<evidence type="ECO:0000259" key="11">
    <source>
        <dbReference type="Pfam" id="PF00329"/>
    </source>
</evidence>
<gene>
    <name evidence="13" type="ORF">NMOB1V02_LOCUS897</name>
</gene>
<dbReference type="EMBL" id="OA882116">
    <property type="protein sequence ID" value="CAD7272988.1"/>
    <property type="molecule type" value="Genomic_DNA"/>
</dbReference>
<feature type="region of interest" description="Disordered" evidence="10">
    <location>
        <begin position="1714"/>
        <end position="1733"/>
    </location>
</feature>
<dbReference type="PANTHER" id="PTHR10884:SF14">
    <property type="entry name" value="NADH DEHYDROGENASE [UBIQUINONE] IRON-SULFUR PROTEIN 3, MITOCHONDRIAL"/>
    <property type="match status" value="1"/>
</dbReference>
<dbReference type="SUPFAM" id="SSF143243">
    <property type="entry name" value="Nqo5-like"/>
    <property type="match status" value="1"/>
</dbReference>
<keyword evidence="6 9" id="KW-0520">NAD</keyword>
<evidence type="ECO:0000256" key="5">
    <source>
        <dbReference type="ARBA" id="ARBA00022967"/>
    </source>
</evidence>
<feature type="compositionally biased region" description="Polar residues" evidence="10">
    <location>
        <begin position="223"/>
        <end position="236"/>
    </location>
</feature>
<dbReference type="GO" id="GO:0016651">
    <property type="term" value="F:oxidoreductase activity, acting on NAD(P)H"/>
    <property type="evidence" value="ECO:0007669"/>
    <property type="project" value="InterPro"/>
</dbReference>
<dbReference type="InterPro" id="IPR015671">
    <property type="entry name" value="GSCR1_dom"/>
</dbReference>
<evidence type="ECO:0000256" key="9">
    <source>
        <dbReference type="RuleBase" id="RU003456"/>
    </source>
</evidence>
<feature type="region of interest" description="Disordered" evidence="10">
    <location>
        <begin position="758"/>
        <end position="787"/>
    </location>
</feature>
<dbReference type="Gene3D" id="3.30.460.80">
    <property type="entry name" value="NADH:ubiquinone oxidoreductase, 30kDa subunit"/>
    <property type="match status" value="1"/>
</dbReference>
<protein>
    <recommendedName>
        <fullName evidence="3">NADH dehydrogenase [ubiquinone] iron-sulfur protein 3, mitochondrial</fullName>
    </recommendedName>
</protein>
<feature type="compositionally biased region" description="Basic residues" evidence="10">
    <location>
        <begin position="1208"/>
        <end position="1231"/>
    </location>
</feature>
<feature type="region of interest" description="Disordered" evidence="10">
    <location>
        <begin position="88"/>
        <end position="193"/>
    </location>
</feature>
<evidence type="ECO:0000313" key="13">
    <source>
        <dbReference type="EMBL" id="CAD7272988.1"/>
    </source>
</evidence>
<dbReference type="FunFam" id="3.30.460.80:FF:000002">
    <property type="entry name" value="NADH dehydrogenase iron-sulfur protein 3, mitochondrial"/>
    <property type="match status" value="1"/>
</dbReference>
<feature type="compositionally biased region" description="Basic and acidic residues" evidence="10">
    <location>
        <begin position="775"/>
        <end position="787"/>
    </location>
</feature>
<feature type="compositionally biased region" description="Polar residues" evidence="10">
    <location>
        <begin position="110"/>
        <end position="138"/>
    </location>
</feature>
<dbReference type="Pfam" id="PF15249">
    <property type="entry name" value="GLTSCR1"/>
    <property type="match status" value="1"/>
</dbReference>
<comment type="subcellular location">
    <subcellularLocation>
        <location evidence="1">Mitochondrion</location>
    </subcellularLocation>
</comment>
<keyword evidence="14" id="KW-1185">Reference proteome</keyword>
<evidence type="ECO:0000256" key="4">
    <source>
        <dbReference type="ARBA" id="ARBA00022448"/>
    </source>
</evidence>
<evidence type="ECO:0000256" key="8">
    <source>
        <dbReference type="ARBA" id="ARBA00049551"/>
    </source>
</evidence>
<evidence type="ECO:0000313" key="14">
    <source>
        <dbReference type="Proteomes" id="UP000678499"/>
    </source>
</evidence>
<feature type="compositionally biased region" description="Polar residues" evidence="10">
    <location>
        <begin position="844"/>
        <end position="854"/>
    </location>
</feature>
<dbReference type="HAMAP" id="MF_01357">
    <property type="entry name" value="NDH1_NuoC"/>
    <property type="match status" value="1"/>
</dbReference>
<dbReference type="GO" id="GO:0008137">
    <property type="term" value="F:NADH dehydrogenase (ubiquinone) activity"/>
    <property type="evidence" value="ECO:0007669"/>
    <property type="project" value="UniProtKB-EC"/>
</dbReference>
<feature type="region of interest" description="Disordered" evidence="10">
    <location>
        <begin position="223"/>
        <end position="286"/>
    </location>
</feature>
<dbReference type="InterPro" id="IPR037232">
    <property type="entry name" value="NADH_quin_OxRdtase_su_C/D-like"/>
</dbReference>
<comment type="similarity">
    <text evidence="2 9">Belongs to the complex I 30 kDa subunit family.</text>
</comment>